<gene>
    <name evidence="2" type="ORF">ALO79_03816</name>
</gene>
<dbReference type="RefSeq" id="WP_161939164.1">
    <property type="nucleotide sequence ID" value="NZ_LIIH01000123.1"/>
</dbReference>
<protein>
    <submittedName>
        <fullName evidence="2">Uncharacterized protein</fullName>
    </submittedName>
</protein>
<feature type="compositionally biased region" description="Basic residues" evidence="1">
    <location>
        <begin position="99"/>
        <end position="109"/>
    </location>
</feature>
<dbReference type="PATRIC" id="fig|264450.4.peg.4568"/>
<evidence type="ECO:0000313" key="3">
    <source>
        <dbReference type="Proteomes" id="UP000050381"/>
    </source>
</evidence>
<feature type="region of interest" description="Disordered" evidence="1">
    <location>
        <begin position="91"/>
        <end position="113"/>
    </location>
</feature>
<name>A0A0P9MUE3_PSESX</name>
<proteinExistence type="predicted"/>
<reference evidence="2 3" key="1">
    <citation type="submission" date="2015-09" db="EMBL/GenBank/DDBJ databases">
        <title>Genome announcement of multiple Pseudomonas syringae strains.</title>
        <authorList>
            <person name="Thakur S."/>
            <person name="Wang P.W."/>
            <person name="Gong Y."/>
            <person name="Weir B.S."/>
            <person name="Guttman D.S."/>
        </authorList>
    </citation>
    <scope>NUCLEOTIDE SEQUENCE [LARGE SCALE GENOMIC DNA]</scope>
    <source>
        <strain evidence="2 3">ICMP9419</strain>
    </source>
</reference>
<comment type="caution">
    <text evidence="2">The sequence shown here is derived from an EMBL/GenBank/DDBJ whole genome shotgun (WGS) entry which is preliminary data.</text>
</comment>
<dbReference type="Proteomes" id="UP000050381">
    <property type="component" value="Unassembled WGS sequence"/>
</dbReference>
<sequence length="178" mass="20375">MEFQMDAVEEAVEQPAGKRVTRLSFMLAGRDRKQAERITYTVGPIDSGERIESMWCDISSDFLTITMMVTPKGHAACMARSVDELISTIKKNQPEHPIKSPHSRRNKANRKIDTEEEVAELDEILRTMMAHAESISERMVIFRTIEITGPIELSVYFPDSDKKKLSIANWKRNSRTVF</sequence>
<organism evidence="2 3">
    <name type="scientific">Pseudomonas syringae pv. castaneae</name>
    <dbReference type="NCBI Taxonomy" id="264450"/>
    <lineage>
        <taxon>Bacteria</taxon>
        <taxon>Pseudomonadati</taxon>
        <taxon>Pseudomonadota</taxon>
        <taxon>Gammaproteobacteria</taxon>
        <taxon>Pseudomonadales</taxon>
        <taxon>Pseudomonadaceae</taxon>
        <taxon>Pseudomonas</taxon>
        <taxon>Pseudomonas syringae</taxon>
    </lineage>
</organism>
<dbReference type="EMBL" id="LJQD01000259">
    <property type="protein sequence ID" value="KPW95549.1"/>
    <property type="molecule type" value="Genomic_DNA"/>
</dbReference>
<evidence type="ECO:0000256" key="1">
    <source>
        <dbReference type="SAM" id="MobiDB-lite"/>
    </source>
</evidence>
<dbReference type="AlphaFoldDB" id="A0A0P9MUE3"/>
<evidence type="ECO:0000313" key="2">
    <source>
        <dbReference type="EMBL" id="KPW95549.1"/>
    </source>
</evidence>
<accession>A0A0P9MUE3</accession>